<organism evidence="1 2">
    <name type="scientific">Rotaria magnacalcarata</name>
    <dbReference type="NCBI Taxonomy" id="392030"/>
    <lineage>
        <taxon>Eukaryota</taxon>
        <taxon>Metazoa</taxon>
        <taxon>Spiralia</taxon>
        <taxon>Gnathifera</taxon>
        <taxon>Rotifera</taxon>
        <taxon>Eurotatoria</taxon>
        <taxon>Bdelloidea</taxon>
        <taxon>Philodinida</taxon>
        <taxon>Philodinidae</taxon>
        <taxon>Rotaria</taxon>
    </lineage>
</organism>
<proteinExistence type="predicted"/>
<dbReference type="EMBL" id="CAJOBF010000228">
    <property type="protein sequence ID" value="CAF3777470.1"/>
    <property type="molecule type" value="Genomic_DNA"/>
</dbReference>
<dbReference type="Proteomes" id="UP000663842">
    <property type="component" value="Unassembled WGS sequence"/>
</dbReference>
<protein>
    <submittedName>
        <fullName evidence="1">Uncharacterized protein</fullName>
    </submittedName>
</protein>
<evidence type="ECO:0000313" key="1">
    <source>
        <dbReference type="EMBL" id="CAF3777470.1"/>
    </source>
</evidence>
<reference evidence="1" key="1">
    <citation type="submission" date="2021-02" db="EMBL/GenBank/DDBJ databases">
        <authorList>
            <person name="Nowell W R."/>
        </authorList>
    </citation>
    <scope>NUCLEOTIDE SEQUENCE</scope>
</reference>
<accession>A0A819A2N2</accession>
<evidence type="ECO:0000313" key="2">
    <source>
        <dbReference type="Proteomes" id="UP000663842"/>
    </source>
</evidence>
<comment type="caution">
    <text evidence="1">The sequence shown here is derived from an EMBL/GenBank/DDBJ whole genome shotgun (WGS) entry which is preliminary data.</text>
</comment>
<gene>
    <name evidence="1" type="ORF">UXM345_LOCUS3495</name>
</gene>
<dbReference type="AlphaFoldDB" id="A0A819A2N2"/>
<sequence>MNTVARFFNNYNIDRNDSNINTNANIAQVECERNVCQQELYRLKYGLENLLNNKSYNSNKLQITNWIDECWSCCRRCTKNRNYNKSYINKYRNANHSIVRSSFDDDSIVLKSSLRHIGRKKYDLQQNISNLQTKKATPTDLSCKSVLFKILQAKILDCLSRGQQFAENKSNSIGISPLSSSYDSSSVSSMFTDKESLSSYFGLSQRSNIDTISSLKSSSIAAFPHEKLSSNGDYILSQSSPKKDILKVDDYEKSTLTVPPTKRSSKVFLSDVLFDS</sequence>
<name>A0A819A2N2_9BILA</name>